<evidence type="ECO:0000256" key="1">
    <source>
        <dbReference type="SAM" id="Phobius"/>
    </source>
</evidence>
<keyword evidence="1" id="KW-1133">Transmembrane helix</keyword>
<feature type="transmembrane region" description="Helical" evidence="1">
    <location>
        <begin position="108"/>
        <end position="128"/>
    </location>
</feature>
<sequence length="201" mass="23053">MGYAIGIFLYLLIFGQLTSISGSLFEYQDYLFLVLGIIFLMSVFFIPKVRGNLSNHLKKSDVWNVKNLVVSFGSLVVMMVVYKEIIFLDPFAKESVKTALRFNLSTDYSPVLFVAMIIIAPLWEEFFFRGMLIGGLRQKLPVWICVILSATLFAFLHPLYPLFGFTLAILYTILFFATKSLWITVIVHSAWNIFIVLTNYL</sequence>
<dbReference type="GO" id="GO:0006508">
    <property type="term" value="P:proteolysis"/>
    <property type="evidence" value="ECO:0007669"/>
    <property type="project" value="UniProtKB-KW"/>
</dbReference>
<dbReference type="GO" id="GO:0080120">
    <property type="term" value="P:CAAX-box protein maturation"/>
    <property type="evidence" value="ECO:0007669"/>
    <property type="project" value="UniProtKB-ARBA"/>
</dbReference>
<feature type="transmembrane region" description="Helical" evidence="1">
    <location>
        <begin position="30"/>
        <end position="47"/>
    </location>
</feature>
<evidence type="ECO:0000313" key="4">
    <source>
        <dbReference type="Proteomes" id="UP000265725"/>
    </source>
</evidence>
<gene>
    <name evidence="3" type="ORF">D3873_12090</name>
</gene>
<protein>
    <submittedName>
        <fullName evidence="3">CPBP family intramembrane metalloprotease</fullName>
    </submittedName>
</protein>
<proteinExistence type="predicted"/>
<feature type="transmembrane region" description="Helical" evidence="1">
    <location>
        <begin position="140"/>
        <end position="160"/>
    </location>
</feature>
<dbReference type="Pfam" id="PF02517">
    <property type="entry name" value="Rce1-like"/>
    <property type="match status" value="1"/>
</dbReference>
<keyword evidence="3" id="KW-0378">Hydrolase</keyword>
<dbReference type="KEGG" id="paek:D3873_12090"/>
<dbReference type="OrthoDB" id="8607342at2"/>
<name>A0A385YVG6_9BACL</name>
<evidence type="ECO:0000313" key="3">
    <source>
        <dbReference type="EMBL" id="AYC30534.1"/>
    </source>
</evidence>
<keyword evidence="4" id="KW-1185">Reference proteome</keyword>
<dbReference type="Proteomes" id="UP000265725">
    <property type="component" value="Chromosome"/>
</dbReference>
<accession>A0A385YVG6</accession>
<dbReference type="GO" id="GO:0008237">
    <property type="term" value="F:metallopeptidase activity"/>
    <property type="evidence" value="ECO:0007669"/>
    <property type="project" value="UniProtKB-KW"/>
</dbReference>
<organism evidence="3 4">
    <name type="scientific">Paenisporosarcina cavernae</name>
    <dbReference type="NCBI Taxonomy" id="2320858"/>
    <lineage>
        <taxon>Bacteria</taxon>
        <taxon>Bacillati</taxon>
        <taxon>Bacillota</taxon>
        <taxon>Bacilli</taxon>
        <taxon>Bacillales</taxon>
        <taxon>Caryophanaceae</taxon>
        <taxon>Paenisporosarcina</taxon>
    </lineage>
</organism>
<feature type="domain" description="CAAX prenyl protease 2/Lysostaphin resistance protein A-like" evidence="2">
    <location>
        <begin position="110"/>
        <end position="194"/>
    </location>
</feature>
<feature type="transmembrane region" description="Helical" evidence="1">
    <location>
        <begin position="68"/>
        <end position="88"/>
    </location>
</feature>
<keyword evidence="1" id="KW-0472">Membrane</keyword>
<keyword evidence="3" id="KW-0645">Protease</keyword>
<reference evidence="4" key="1">
    <citation type="submission" date="2018-09" db="EMBL/GenBank/DDBJ databases">
        <authorList>
            <person name="Zhu H."/>
        </authorList>
    </citation>
    <scope>NUCLEOTIDE SEQUENCE [LARGE SCALE GENOMIC DNA]</scope>
    <source>
        <strain evidence="4">K2R23-3</strain>
    </source>
</reference>
<keyword evidence="3" id="KW-0482">Metalloprotease</keyword>
<dbReference type="InterPro" id="IPR003675">
    <property type="entry name" value="Rce1/LyrA-like_dom"/>
</dbReference>
<feature type="transmembrane region" description="Helical" evidence="1">
    <location>
        <begin position="7"/>
        <end position="24"/>
    </location>
</feature>
<dbReference type="AlphaFoldDB" id="A0A385YVG6"/>
<evidence type="ECO:0000259" key="2">
    <source>
        <dbReference type="Pfam" id="PF02517"/>
    </source>
</evidence>
<dbReference type="EMBL" id="CP032418">
    <property type="protein sequence ID" value="AYC30534.1"/>
    <property type="molecule type" value="Genomic_DNA"/>
</dbReference>
<feature type="transmembrane region" description="Helical" evidence="1">
    <location>
        <begin position="180"/>
        <end position="200"/>
    </location>
</feature>
<keyword evidence="1" id="KW-0812">Transmembrane</keyword>
<dbReference type="PANTHER" id="PTHR43592:SF15">
    <property type="entry name" value="CAAX AMINO TERMINAL PROTEASE FAMILY PROTEIN"/>
    <property type="match status" value="1"/>
</dbReference>
<dbReference type="PANTHER" id="PTHR43592">
    <property type="entry name" value="CAAX AMINO TERMINAL PROTEASE"/>
    <property type="match status" value="1"/>
</dbReference>
<dbReference type="GO" id="GO:0004175">
    <property type="term" value="F:endopeptidase activity"/>
    <property type="evidence" value="ECO:0007669"/>
    <property type="project" value="UniProtKB-ARBA"/>
</dbReference>